<dbReference type="PANTHER" id="PTHR11328">
    <property type="entry name" value="MAJOR FACILITATOR SUPERFAMILY DOMAIN-CONTAINING PROTEIN"/>
    <property type="match status" value="1"/>
</dbReference>
<dbReference type="GO" id="GO:0015293">
    <property type="term" value="F:symporter activity"/>
    <property type="evidence" value="ECO:0007669"/>
    <property type="project" value="InterPro"/>
</dbReference>
<name>A0A3S3DWY7_9NOCA</name>
<evidence type="ECO:0000313" key="2">
    <source>
        <dbReference type="EMBL" id="RVW00965.1"/>
    </source>
</evidence>
<feature type="transmembrane region" description="Helical" evidence="1">
    <location>
        <begin position="305"/>
        <end position="323"/>
    </location>
</feature>
<dbReference type="AlphaFoldDB" id="A0A3S3DWY7"/>
<feature type="transmembrane region" description="Helical" evidence="1">
    <location>
        <begin position="21"/>
        <end position="44"/>
    </location>
</feature>
<dbReference type="EMBL" id="RKLN01000006">
    <property type="protein sequence ID" value="RVW00965.1"/>
    <property type="molecule type" value="Genomic_DNA"/>
</dbReference>
<gene>
    <name evidence="2" type="ORF">EF834_16510</name>
</gene>
<accession>A0A3S3DWY7</accession>
<feature type="transmembrane region" description="Helical" evidence="1">
    <location>
        <begin position="50"/>
        <end position="69"/>
    </location>
</feature>
<feature type="transmembrane region" description="Helical" evidence="1">
    <location>
        <begin position="156"/>
        <end position="175"/>
    </location>
</feature>
<reference evidence="2 3" key="1">
    <citation type="submission" date="2018-11" db="EMBL/GenBank/DDBJ databases">
        <title>Rhodococcus spongicola sp. nov. and Rhodococcus xishaensis sp. nov. from marine sponges.</title>
        <authorList>
            <person name="Li L."/>
            <person name="Lin H.W."/>
        </authorList>
    </citation>
    <scope>NUCLEOTIDE SEQUENCE [LARGE SCALE GENOMIC DNA]</scope>
    <source>
        <strain evidence="2 3">LHW50502</strain>
    </source>
</reference>
<dbReference type="InterPro" id="IPR039672">
    <property type="entry name" value="MFS_2"/>
</dbReference>
<feature type="transmembrane region" description="Helical" evidence="1">
    <location>
        <begin position="275"/>
        <end position="293"/>
    </location>
</feature>
<dbReference type="Proteomes" id="UP000284333">
    <property type="component" value="Unassembled WGS sequence"/>
</dbReference>
<keyword evidence="1" id="KW-0472">Membrane</keyword>
<proteinExistence type="predicted"/>
<dbReference type="Pfam" id="PF13347">
    <property type="entry name" value="MFS_2"/>
    <property type="match status" value="1"/>
</dbReference>
<protein>
    <submittedName>
        <fullName evidence="2">MFS transporter</fullName>
    </submittedName>
</protein>
<comment type="caution">
    <text evidence="2">The sequence shown here is derived from an EMBL/GenBank/DDBJ whole genome shotgun (WGS) entry which is preliminary data.</text>
</comment>
<feature type="transmembrane region" description="Helical" evidence="1">
    <location>
        <begin position="114"/>
        <end position="135"/>
    </location>
</feature>
<feature type="transmembrane region" description="Helical" evidence="1">
    <location>
        <begin position="90"/>
        <end position="108"/>
    </location>
</feature>
<feature type="transmembrane region" description="Helical" evidence="1">
    <location>
        <begin position="329"/>
        <end position="349"/>
    </location>
</feature>
<dbReference type="GO" id="GO:0008643">
    <property type="term" value="P:carbohydrate transport"/>
    <property type="evidence" value="ECO:0007669"/>
    <property type="project" value="InterPro"/>
</dbReference>
<feature type="transmembrane region" description="Helical" evidence="1">
    <location>
        <begin position="187"/>
        <end position="207"/>
    </location>
</feature>
<keyword evidence="1" id="KW-1133">Transmembrane helix</keyword>
<keyword evidence="1" id="KW-0812">Transmembrane</keyword>
<dbReference type="Gene3D" id="1.20.1250.20">
    <property type="entry name" value="MFS general substrate transporter like domains"/>
    <property type="match status" value="2"/>
</dbReference>
<dbReference type="OrthoDB" id="3717977at2"/>
<sequence>MTATTASTSAAARLSSATIRGYALGSVGTGGFATLPGLVLAYYLTDTLGVAAAAATVVVFLPKVLDVVLNPLIGSWSDASAHRTGSRRRFLVVGAALLPIFFALTFAVPDGLGTAAGAVWVAVAFIASAMAFSFFQVPYIALPAELTHDYHERSRLMAWRVAVLGVAILLFGAGGPELRELGGGGRWGYLVMGVVAGIVLGLGMFAASRVAPSRPASTAVVGGGVPFAASLRVVRSSGPFRVLLGAFALQALATGTMLAGAQYVATYVLGDERSVSILFAALVGPAVAVMPLWSKSVRAWGKRRAYLLASTLFLAAAVALLGLMTGGGWWVYAVVALAGVGYAGMQMLPMSMLPDVISDHERSESGTARAGAFSGVWTAVETVGLALGPALVLAILAVTGFVSSTGDEDVVQSDTALDGIVLAFSVAPAILTALSIVVLLRYRLAAEDAHAQNGNHR</sequence>
<dbReference type="SUPFAM" id="SSF103473">
    <property type="entry name" value="MFS general substrate transporter"/>
    <property type="match status" value="1"/>
</dbReference>
<feature type="transmembrane region" description="Helical" evidence="1">
    <location>
        <begin position="419"/>
        <end position="440"/>
    </location>
</feature>
<feature type="transmembrane region" description="Helical" evidence="1">
    <location>
        <begin position="242"/>
        <end position="263"/>
    </location>
</feature>
<evidence type="ECO:0000256" key="1">
    <source>
        <dbReference type="SAM" id="Phobius"/>
    </source>
</evidence>
<keyword evidence="3" id="KW-1185">Reference proteome</keyword>
<evidence type="ECO:0000313" key="3">
    <source>
        <dbReference type="Proteomes" id="UP000284333"/>
    </source>
</evidence>
<dbReference type="GO" id="GO:0005886">
    <property type="term" value="C:plasma membrane"/>
    <property type="evidence" value="ECO:0007669"/>
    <property type="project" value="TreeGrafter"/>
</dbReference>
<dbReference type="InterPro" id="IPR036259">
    <property type="entry name" value="MFS_trans_sf"/>
</dbReference>
<feature type="transmembrane region" description="Helical" evidence="1">
    <location>
        <begin position="370"/>
        <end position="399"/>
    </location>
</feature>
<dbReference type="PANTHER" id="PTHR11328:SF24">
    <property type="entry name" value="MAJOR FACILITATOR SUPERFAMILY (MFS) PROFILE DOMAIN-CONTAINING PROTEIN"/>
    <property type="match status" value="1"/>
</dbReference>
<organism evidence="2 3">
    <name type="scientific">Rhodococcus spongiicola</name>
    <dbReference type="NCBI Taxonomy" id="2487352"/>
    <lineage>
        <taxon>Bacteria</taxon>
        <taxon>Bacillati</taxon>
        <taxon>Actinomycetota</taxon>
        <taxon>Actinomycetes</taxon>
        <taxon>Mycobacteriales</taxon>
        <taxon>Nocardiaceae</taxon>
        <taxon>Rhodococcus</taxon>
    </lineage>
</organism>
<dbReference type="RefSeq" id="WP_127948291.1">
    <property type="nucleotide sequence ID" value="NZ_RKLN01000006.1"/>
</dbReference>